<dbReference type="PANTHER" id="PTHR46652">
    <property type="entry name" value="LEUCINE-RICH REPEAT AND IQ DOMAIN-CONTAINING PROTEIN 1-RELATED"/>
    <property type="match status" value="1"/>
</dbReference>
<protein>
    <submittedName>
        <fullName evidence="5">Leucine-rich repeat-containing protein 9</fullName>
    </submittedName>
</protein>
<gene>
    <name evidence="5" type="primary">LOC106163320</name>
</gene>
<proteinExistence type="predicted"/>
<dbReference type="KEGG" id="lak:106163320"/>
<dbReference type="STRING" id="7574.A0A1S3IEP9"/>
<dbReference type="PROSITE" id="PS51450">
    <property type="entry name" value="LRR"/>
    <property type="match status" value="11"/>
</dbReference>
<dbReference type="OrthoDB" id="1517790at2759"/>
<dbReference type="InterPro" id="IPR025875">
    <property type="entry name" value="Leu-rich_rpt_4"/>
</dbReference>
<dbReference type="PANTHER" id="PTHR46652:SF3">
    <property type="entry name" value="LEUCINE-RICH REPEAT-CONTAINING PROTEIN 9"/>
    <property type="match status" value="1"/>
</dbReference>
<dbReference type="InParanoid" id="A0A1S3IEP9"/>
<feature type="region of interest" description="Disordered" evidence="3">
    <location>
        <begin position="1426"/>
        <end position="1475"/>
    </location>
</feature>
<name>A0A1S3IEP9_LINAN</name>
<feature type="compositionally biased region" description="Polar residues" evidence="3">
    <location>
        <begin position="1435"/>
        <end position="1469"/>
    </location>
</feature>
<keyword evidence="1" id="KW-0433">Leucine-rich repeat</keyword>
<evidence type="ECO:0000313" key="4">
    <source>
        <dbReference type="Proteomes" id="UP000085678"/>
    </source>
</evidence>
<dbReference type="SUPFAM" id="SSF52075">
    <property type="entry name" value="Outer arm dynein light chain 1"/>
    <property type="match status" value="2"/>
</dbReference>
<sequence length="1500" mass="170550">MSETTKKTKTREEEDRELFLELCTNNGINNAAQEGPSVQLIEMFFSGYPRIIGMHNFPNLQCLCIIGQSIQRIDGVMRLTKLKELWIAECELKKIEGLGDMKQLQKLYLYANQIEKIENLDRLTQLEVIWLNGNNIKNIDGLTNLKKLIEVNLAENQIQKLGHSLDNLVNLENLNLSGNKLYSFKDITSLVRLPKLTHLGLKDPNFAPCPVALLCNYSTHVLYHLPGLLRLDTYDVSSKQLKAAAEGTVTKKKMYYTMRMKTVRRKQADQLLTLKKTRDEVYYKHPHERIKALWFSIKEIDRELVDMKQRSGHIEDGHESGTESDKDARAMEVEMEQTISAKLDHKQEALRHRMNHWEEKCDEIDFHYNEAITKTRQAGDTEVTRLITELETGGNVRYEDGKPTDVWFTSCHDLILSRFCAVDYREFGIQGIMIHRITRVHNRILRTRFDDKLSTLLDDDDSYLPSTRSGSHKKLIEYLFWVWDPELPGGTSEPARVLEEGFLDSDTYRQLGKDAAVPLTNSLSLADRLRIDHLKKAARSKPYKEPCPFRHGHVVVCKVYLGRNSQALDTKIQRGHYPKVDSVFKPRKISGKGTPKSEALHGQACECSTRQCEWFIFDHELVVPEYVIDFEYITRVKPTHPFACVDVGELGSKATEAGDSNVDADVLMMEPIIKPRPRFITITDELVLKVANCDNLINVTELNLHGNGLNRLRNLNNVPNLKKLIVSFNELTKLDDIAHLPLEYVDASFNKIATLEGMKNMSKLKFLDLSWNHLFSTREELAIIRKHCPSLAQLDIRHNQWQKPDGLRLRAIGRLKALTVLDGIPVTESEATAALRMAAGSRISQVSLLTHSRTDTVRPRSLNLSPCSLVLSQFSRFKPDRLGEQDNEWYAKVTSLNLDGQHISKLSNLERLENLKWASFNDNDLTRIEGLDSCTNLEELCLENNCLTKIEGLAKLTKLQKLLLGHNYITTLDNVGLDKMNELVHLSVENNRLTSLVGVQRITGLMELYVGNNLISNIRDIFYLKNLSNFLILEMYGNPVVSETDNYRLFVIYHLKPLKALDGLAIEASEASQAKDLYGGRLTLDFVAEKVGHSNFNEVRELDFPNASVRTVDLGNGQYFHNLRSVNLEHNNLSSFSGLIYLVNLRVLCLNHNHVECIVPRPKPQASIKSRVAATINSSVDNTAPSQDLYNPESYTPILENLEVLHLGYNGIKSMMDLQVSRLTGLKALFLQGNEITKVEGLEGLQDLRELVLDRNKIKSITEISFMNQWNLQELHMEENRVKELDGLTVLENLQRLYLGMNRIQDISELEKMECLPNLIELSVVSNAVARRLIHRPMLVFRMPNLMIIDGIPVSDEERAKAELYFMDQQPPQITTTIEATLPGIGQYKTSIPVKVTNVQLASPDRSSWSGTIQYSDEPIAYDSRVRRRNNQQNPVTTAPSAISLASRTASSTYPMGSTQSTTSGQPRNGGTFGYQYGQQDYMSHGESLARLMSKSNRRL</sequence>
<dbReference type="SUPFAM" id="SSF52058">
    <property type="entry name" value="L domain-like"/>
    <property type="match status" value="1"/>
</dbReference>
<dbReference type="OMA" id="HTAGNVR"/>
<keyword evidence="4" id="KW-1185">Reference proteome</keyword>
<evidence type="ECO:0000256" key="3">
    <source>
        <dbReference type="SAM" id="MobiDB-lite"/>
    </source>
</evidence>
<keyword evidence="2" id="KW-0677">Repeat</keyword>
<evidence type="ECO:0000256" key="2">
    <source>
        <dbReference type="ARBA" id="ARBA00022737"/>
    </source>
</evidence>
<accession>A0A1S3IEP9</accession>
<dbReference type="GeneID" id="106163320"/>
<dbReference type="InterPro" id="IPR032675">
    <property type="entry name" value="LRR_dom_sf"/>
</dbReference>
<dbReference type="RefSeq" id="XP_013396331.1">
    <property type="nucleotide sequence ID" value="XM_013540877.1"/>
</dbReference>
<dbReference type="SMART" id="SM00365">
    <property type="entry name" value="LRR_SD22"/>
    <property type="match status" value="17"/>
</dbReference>
<dbReference type="SMART" id="SM00369">
    <property type="entry name" value="LRR_TYP"/>
    <property type="match status" value="14"/>
</dbReference>
<dbReference type="InterPro" id="IPR050836">
    <property type="entry name" value="SDS22/Internalin_LRR"/>
</dbReference>
<organism evidence="4 5">
    <name type="scientific">Lingula anatina</name>
    <name type="common">Brachiopod</name>
    <name type="synonym">Lingula unguis</name>
    <dbReference type="NCBI Taxonomy" id="7574"/>
    <lineage>
        <taxon>Eukaryota</taxon>
        <taxon>Metazoa</taxon>
        <taxon>Spiralia</taxon>
        <taxon>Lophotrochozoa</taxon>
        <taxon>Brachiopoda</taxon>
        <taxon>Linguliformea</taxon>
        <taxon>Lingulata</taxon>
        <taxon>Lingulida</taxon>
        <taxon>Linguloidea</taxon>
        <taxon>Lingulidae</taxon>
        <taxon>Lingula</taxon>
    </lineage>
</organism>
<dbReference type="InterPro" id="IPR003591">
    <property type="entry name" value="Leu-rich_rpt_typical-subtyp"/>
</dbReference>
<dbReference type="InterPro" id="IPR001611">
    <property type="entry name" value="Leu-rich_rpt"/>
</dbReference>
<reference evidence="5" key="1">
    <citation type="submission" date="2025-08" db="UniProtKB">
        <authorList>
            <consortium name="RefSeq"/>
        </authorList>
    </citation>
    <scope>IDENTIFICATION</scope>
    <source>
        <tissue evidence="5">Gonads</tissue>
    </source>
</reference>
<evidence type="ECO:0000256" key="1">
    <source>
        <dbReference type="ARBA" id="ARBA00022614"/>
    </source>
</evidence>
<evidence type="ECO:0000313" key="5">
    <source>
        <dbReference type="RefSeq" id="XP_013396331.1"/>
    </source>
</evidence>
<dbReference type="Pfam" id="PF14580">
    <property type="entry name" value="LRR_9"/>
    <property type="match status" value="3"/>
</dbReference>
<dbReference type="Pfam" id="PF12799">
    <property type="entry name" value="LRR_4"/>
    <property type="match status" value="1"/>
</dbReference>
<dbReference type="Gene3D" id="3.80.10.10">
    <property type="entry name" value="Ribonuclease Inhibitor"/>
    <property type="match status" value="7"/>
</dbReference>
<dbReference type="Proteomes" id="UP000085678">
    <property type="component" value="Unplaced"/>
</dbReference>